<reference evidence="1" key="1">
    <citation type="submission" date="2022-10" db="EMBL/GenBank/DDBJ databases">
        <title>Culturing micro-colonial fungi from biological soil crusts in the Mojave desert and describing Neophaeococcomyces mojavensis, and introducing the new genera and species Taxawa tesnikishii.</title>
        <authorList>
            <person name="Kurbessoian T."/>
            <person name="Stajich J.E."/>
        </authorList>
    </citation>
    <scope>NUCLEOTIDE SEQUENCE</scope>
    <source>
        <strain evidence="1">JES_115</strain>
    </source>
</reference>
<protein>
    <submittedName>
        <fullName evidence="1">Uncharacterized protein</fullName>
    </submittedName>
</protein>
<name>A0ACC2ZKD9_9PEZI</name>
<sequence>MTRALKTYNLSTVDLFHPHLLGDTQNRPRIRCALYEDRDVDAAVFFKHEMERLATFVHGDDPLPAREERQKERNNMNNRLVSALKDDKWCKKVLGMSSKMSKRHAIRVAMGLKEDTEDLGFSYLFARLQIASLAGGNSVVYEWVLAKVDRPPLVFLARSMPKKYTIPLQVNTMR</sequence>
<organism evidence="1 2">
    <name type="scientific">Coniosporium tulheliwenetii</name>
    <dbReference type="NCBI Taxonomy" id="3383036"/>
    <lineage>
        <taxon>Eukaryota</taxon>
        <taxon>Fungi</taxon>
        <taxon>Dikarya</taxon>
        <taxon>Ascomycota</taxon>
        <taxon>Pezizomycotina</taxon>
        <taxon>Dothideomycetes</taxon>
        <taxon>Dothideomycetes incertae sedis</taxon>
        <taxon>Coniosporium</taxon>
    </lineage>
</organism>
<keyword evidence="2" id="KW-1185">Reference proteome</keyword>
<proteinExistence type="predicted"/>
<dbReference type="Proteomes" id="UP001172680">
    <property type="component" value="Unassembled WGS sequence"/>
</dbReference>
<dbReference type="EMBL" id="JAPDRP010000004">
    <property type="protein sequence ID" value="KAJ9648052.1"/>
    <property type="molecule type" value="Genomic_DNA"/>
</dbReference>
<comment type="caution">
    <text evidence="1">The sequence shown here is derived from an EMBL/GenBank/DDBJ whole genome shotgun (WGS) entry which is preliminary data.</text>
</comment>
<accession>A0ACC2ZKD9</accession>
<evidence type="ECO:0000313" key="2">
    <source>
        <dbReference type="Proteomes" id="UP001172680"/>
    </source>
</evidence>
<evidence type="ECO:0000313" key="1">
    <source>
        <dbReference type="EMBL" id="KAJ9648052.1"/>
    </source>
</evidence>
<gene>
    <name evidence="1" type="ORF">H2199_001829</name>
</gene>